<name>A0A2G5U0L3_9PELO</name>
<comment type="caution">
    <text evidence="1">The sequence shown here is derived from an EMBL/GenBank/DDBJ whole genome shotgun (WGS) entry which is preliminary data.</text>
</comment>
<dbReference type="GO" id="GO:0000729">
    <property type="term" value="P:DNA double-strand break processing"/>
    <property type="evidence" value="ECO:0007669"/>
    <property type="project" value="TreeGrafter"/>
</dbReference>
<dbReference type="STRING" id="1611254.A0A2G5U0L3"/>
<dbReference type="GO" id="GO:0000793">
    <property type="term" value="C:condensed chromosome"/>
    <property type="evidence" value="ECO:0007669"/>
    <property type="project" value="TreeGrafter"/>
</dbReference>
<evidence type="ECO:0000313" key="2">
    <source>
        <dbReference type="Proteomes" id="UP000230233"/>
    </source>
</evidence>
<dbReference type="GO" id="GO:0042800">
    <property type="term" value="F:histone H3K4 methyltransferase activity"/>
    <property type="evidence" value="ECO:0007669"/>
    <property type="project" value="TreeGrafter"/>
</dbReference>
<gene>
    <name evidence="1" type="primary">Cnig_chr_IV.g13149</name>
    <name evidence="1" type="ORF">B9Z55_013149</name>
</gene>
<dbReference type="GO" id="GO:0006303">
    <property type="term" value="P:double-strand break repair via nonhomologous end joining"/>
    <property type="evidence" value="ECO:0007669"/>
    <property type="project" value="TreeGrafter"/>
</dbReference>
<organism evidence="1 2">
    <name type="scientific">Caenorhabditis nigoni</name>
    <dbReference type="NCBI Taxonomy" id="1611254"/>
    <lineage>
        <taxon>Eukaryota</taxon>
        <taxon>Metazoa</taxon>
        <taxon>Ecdysozoa</taxon>
        <taxon>Nematoda</taxon>
        <taxon>Chromadorea</taxon>
        <taxon>Rhabditida</taxon>
        <taxon>Rhabditina</taxon>
        <taxon>Rhabditomorpha</taxon>
        <taxon>Rhabditoidea</taxon>
        <taxon>Rhabditidae</taxon>
        <taxon>Peloderinae</taxon>
        <taxon>Caenorhabditis</taxon>
    </lineage>
</organism>
<dbReference type="PANTHER" id="PTHR46060:SF2">
    <property type="entry name" value="HISTONE-LYSINE N-METHYLTRANSFERASE SETMAR"/>
    <property type="match status" value="1"/>
</dbReference>
<sequence>MKNEAKPFRSLSKVFKYDPLSENLLRRWFKRYGNDGESVEDHEHTVRPKIIGNELLKDTIESDLCQTTRNLAEQLPCTHSAIEKHFHILEIRTDAENFPHKNSLLALIGIILLLSTNIDFLDSAVTWDDKAIQYGTTT</sequence>
<accession>A0A2G5U0L3</accession>
<proteinExistence type="predicted"/>
<dbReference type="PANTHER" id="PTHR46060">
    <property type="entry name" value="MARINER MOS1 TRANSPOSASE-LIKE PROTEIN"/>
    <property type="match status" value="1"/>
</dbReference>
<dbReference type="Gene3D" id="1.10.10.10">
    <property type="entry name" value="Winged helix-like DNA-binding domain superfamily/Winged helix DNA-binding domain"/>
    <property type="match status" value="1"/>
</dbReference>
<dbReference type="AlphaFoldDB" id="A0A2G5U0L3"/>
<dbReference type="Proteomes" id="UP000230233">
    <property type="component" value="Chromosome IV"/>
</dbReference>
<evidence type="ECO:0000313" key="1">
    <source>
        <dbReference type="EMBL" id="PIC33018.1"/>
    </source>
</evidence>
<dbReference type="EMBL" id="PDUG01000004">
    <property type="protein sequence ID" value="PIC33018.1"/>
    <property type="molecule type" value="Genomic_DNA"/>
</dbReference>
<keyword evidence="2" id="KW-1185">Reference proteome</keyword>
<protein>
    <recommendedName>
        <fullName evidence="3">Mos1 transposase HTH domain-containing protein</fullName>
    </recommendedName>
</protein>
<dbReference type="InterPro" id="IPR036388">
    <property type="entry name" value="WH-like_DNA-bd_sf"/>
</dbReference>
<dbReference type="GO" id="GO:0003697">
    <property type="term" value="F:single-stranded DNA binding"/>
    <property type="evidence" value="ECO:0007669"/>
    <property type="project" value="TreeGrafter"/>
</dbReference>
<dbReference type="GO" id="GO:0044547">
    <property type="term" value="F:DNA topoisomerase binding"/>
    <property type="evidence" value="ECO:0007669"/>
    <property type="project" value="TreeGrafter"/>
</dbReference>
<dbReference type="GO" id="GO:0003690">
    <property type="term" value="F:double-stranded DNA binding"/>
    <property type="evidence" value="ECO:0007669"/>
    <property type="project" value="TreeGrafter"/>
</dbReference>
<dbReference type="GO" id="GO:0005634">
    <property type="term" value="C:nucleus"/>
    <property type="evidence" value="ECO:0007669"/>
    <property type="project" value="TreeGrafter"/>
</dbReference>
<evidence type="ECO:0008006" key="3">
    <source>
        <dbReference type="Google" id="ProtNLM"/>
    </source>
</evidence>
<reference evidence="2" key="1">
    <citation type="submission" date="2017-10" db="EMBL/GenBank/DDBJ databases">
        <title>Rapid genome shrinkage in a self-fertile nematode reveals novel sperm competition proteins.</title>
        <authorList>
            <person name="Yin D."/>
            <person name="Schwarz E.M."/>
            <person name="Thomas C.G."/>
            <person name="Felde R.L."/>
            <person name="Korf I.F."/>
            <person name="Cutter A.D."/>
            <person name="Schartner C.M."/>
            <person name="Ralston E.J."/>
            <person name="Meyer B.J."/>
            <person name="Haag E.S."/>
        </authorList>
    </citation>
    <scope>NUCLEOTIDE SEQUENCE [LARGE SCALE GENOMIC DNA]</scope>
    <source>
        <strain evidence="2">JU1422</strain>
    </source>
</reference>
<dbReference type="GO" id="GO:0031297">
    <property type="term" value="P:replication fork processing"/>
    <property type="evidence" value="ECO:0007669"/>
    <property type="project" value="TreeGrafter"/>
</dbReference>
<dbReference type="GO" id="GO:0046975">
    <property type="term" value="F:histone H3K36 methyltransferase activity"/>
    <property type="evidence" value="ECO:0007669"/>
    <property type="project" value="TreeGrafter"/>
</dbReference>
<dbReference type="GO" id="GO:0035861">
    <property type="term" value="C:site of double-strand break"/>
    <property type="evidence" value="ECO:0007669"/>
    <property type="project" value="TreeGrafter"/>
</dbReference>
<dbReference type="GO" id="GO:0015074">
    <property type="term" value="P:DNA integration"/>
    <property type="evidence" value="ECO:0007669"/>
    <property type="project" value="TreeGrafter"/>
</dbReference>
<dbReference type="OrthoDB" id="6137736at2759"/>
<dbReference type="InterPro" id="IPR052709">
    <property type="entry name" value="Transposase-MT_Hybrid"/>
</dbReference>
<dbReference type="GO" id="GO:0000014">
    <property type="term" value="F:single-stranded DNA endodeoxyribonuclease activity"/>
    <property type="evidence" value="ECO:0007669"/>
    <property type="project" value="TreeGrafter"/>
</dbReference>
<dbReference type="GO" id="GO:0044774">
    <property type="term" value="P:mitotic DNA integrity checkpoint signaling"/>
    <property type="evidence" value="ECO:0007669"/>
    <property type="project" value="TreeGrafter"/>
</dbReference>